<name>A0AAW1JNZ9_SAPOF</name>
<feature type="compositionally biased region" description="Acidic residues" evidence="1">
    <location>
        <begin position="430"/>
        <end position="442"/>
    </location>
</feature>
<dbReference type="InterPro" id="IPR057207">
    <property type="entry name" value="FBXL15_LRR"/>
</dbReference>
<dbReference type="SUPFAM" id="SSF52047">
    <property type="entry name" value="RNI-like"/>
    <property type="match status" value="1"/>
</dbReference>
<dbReference type="GO" id="GO:0031146">
    <property type="term" value="P:SCF-dependent proteasomal ubiquitin-dependent protein catabolic process"/>
    <property type="evidence" value="ECO:0007669"/>
    <property type="project" value="TreeGrafter"/>
</dbReference>
<dbReference type="Gene3D" id="3.80.10.10">
    <property type="entry name" value="Ribonuclease Inhibitor"/>
    <property type="match status" value="2"/>
</dbReference>
<dbReference type="PANTHER" id="PTHR13318">
    <property type="entry name" value="PARTNER OF PAIRED, ISOFORM B-RELATED"/>
    <property type="match status" value="1"/>
</dbReference>
<proteinExistence type="predicted"/>
<feature type="region of interest" description="Disordered" evidence="1">
    <location>
        <begin position="418"/>
        <end position="451"/>
    </location>
</feature>
<feature type="domain" description="F-box/LRR-repeat protein 15-like leucin rich repeat" evidence="2">
    <location>
        <begin position="732"/>
        <end position="859"/>
    </location>
</feature>
<keyword evidence="4" id="KW-1185">Reference proteome</keyword>
<dbReference type="InterPro" id="IPR018247">
    <property type="entry name" value="EF_Hand_1_Ca_BS"/>
</dbReference>
<dbReference type="SMART" id="SM00367">
    <property type="entry name" value="LRR_CC"/>
    <property type="match status" value="6"/>
</dbReference>
<dbReference type="InterPro" id="IPR032675">
    <property type="entry name" value="LRR_dom_sf"/>
</dbReference>
<gene>
    <name evidence="3" type="ORF">RND81_07G067500</name>
</gene>
<protein>
    <recommendedName>
        <fullName evidence="2">F-box/LRR-repeat protein 15-like leucin rich repeat domain-containing protein</fullName>
    </recommendedName>
</protein>
<dbReference type="GO" id="GO:0019005">
    <property type="term" value="C:SCF ubiquitin ligase complex"/>
    <property type="evidence" value="ECO:0007669"/>
    <property type="project" value="TreeGrafter"/>
</dbReference>
<dbReference type="Proteomes" id="UP001443914">
    <property type="component" value="Unassembled WGS sequence"/>
</dbReference>
<evidence type="ECO:0000259" key="2">
    <source>
        <dbReference type="Pfam" id="PF25372"/>
    </source>
</evidence>
<sequence>MPVLRSREIPSPQPLQSKSPSSSSSPKTLEPKPRLTPPLIEPITPAKAVESVSLSPSPPYRRRSLRLSGGDVRGPTQKRTRTDVSETQELGDSVGGSVRVSDDSLDRIKELGQIEGNKQEIGKFGVLSLRSGTRVAKRVSFGDDVRVSDVDLDNLIGNVANDVQQLGGNKVLSPGLGGRVAKKVLIDGSDDDDDDDWISLDEIVNMVDVKEDEDAVLKHNGSKKTTMNLRRYSEEEKGKSKLSIDDQMVDDVLEEADLSSFRVNENDDLCSFKQFNSVMVGCANFGIDGQGVVHNMAEDDSRLFHDDRSNLRSPRRYTREEKGKAVLTSDDALLDVHVGDNDDDDVLEKANTELDLNSPAVDVNFDVEVNHEIELDGKMKEREINIRKEIRESRLKYMREQQKRIAKENALKFAHFRMEDDEGQGRREEDNEDLEDEVEAPSEDPLVNVEDWPGPFSTAMKIIRDREKNLGKQAQNSCSDKGSMPVISWTPKKETGLELKTRTVPSLLSMSFKILAENADAIPSLKFVPDALRHKLCQILCDSRRMNAQFFSLLLEGSPSEIRVSDCSWLEEEQFESSIKDCDTSTLMVLQLDLCGHCVSDASLLKAIGPKGFPVLTTISLKGACRISDAGLTAIVSAAPVLRSMNLSQCSLLTDVGIKTIADKLGSIVHELYLDDCDTLDAMSILPSLKRLLRLEVLSLRGIGGVSDKFLKQLLTSNGHNMKELVLANCVNVTNSSLKVIAEKCPQLCVLDLCYLRKLTDVGMAHLANGCSGIQDLRLCRNAFSDDAIAAFLEASGESLKELSLNNITKVGQNTTISLAQRCKNLEMLDLSWCRSLTDDALGLIADSCMSLKLLKIFGCTQITRTFIDGHSNPHLHVVGMKLTPILEHIKRPNFEHGPLYYSAVPPS</sequence>
<comment type="caution">
    <text evidence="3">The sequence shown here is derived from an EMBL/GenBank/DDBJ whole genome shotgun (WGS) entry which is preliminary data.</text>
</comment>
<feature type="region of interest" description="Disordered" evidence="1">
    <location>
        <begin position="1"/>
        <end position="98"/>
    </location>
</feature>
<dbReference type="EMBL" id="JBDFQZ010000007">
    <property type="protein sequence ID" value="KAK9705576.1"/>
    <property type="molecule type" value="Genomic_DNA"/>
</dbReference>
<evidence type="ECO:0000313" key="4">
    <source>
        <dbReference type="Proteomes" id="UP001443914"/>
    </source>
</evidence>
<dbReference type="PROSITE" id="PS00018">
    <property type="entry name" value="EF_HAND_1"/>
    <property type="match status" value="1"/>
</dbReference>
<dbReference type="Pfam" id="PF25372">
    <property type="entry name" value="DUF7885"/>
    <property type="match status" value="1"/>
</dbReference>
<dbReference type="AlphaFoldDB" id="A0AAW1JNZ9"/>
<evidence type="ECO:0000313" key="3">
    <source>
        <dbReference type="EMBL" id="KAK9705576.1"/>
    </source>
</evidence>
<feature type="compositionally biased region" description="Low complexity" evidence="1">
    <location>
        <begin position="14"/>
        <end position="28"/>
    </location>
</feature>
<organism evidence="3 4">
    <name type="scientific">Saponaria officinalis</name>
    <name type="common">Common soapwort</name>
    <name type="synonym">Lychnis saponaria</name>
    <dbReference type="NCBI Taxonomy" id="3572"/>
    <lineage>
        <taxon>Eukaryota</taxon>
        <taxon>Viridiplantae</taxon>
        <taxon>Streptophyta</taxon>
        <taxon>Embryophyta</taxon>
        <taxon>Tracheophyta</taxon>
        <taxon>Spermatophyta</taxon>
        <taxon>Magnoliopsida</taxon>
        <taxon>eudicotyledons</taxon>
        <taxon>Gunneridae</taxon>
        <taxon>Pentapetalae</taxon>
        <taxon>Caryophyllales</taxon>
        <taxon>Caryophyllaceae</taxon>
        <taxon>Caryophylleae</taxon>
        <taxon>Saponaria</taxon>
    </lineage>
</organism>
<evidence type="ECO:0000256" key="1">
    <source>
        <dbReference type="SAM" id="MobiDB-lite"/>
    </source>
</evidence>
<dbReference type="InterPro" id="IPR006553">
    <property type="entry name" value="Leu-rich_rpt_Cys-con_subtyp"/>
</dbReference>
<dbReference type="PANTHER" id="PTHR13318:SF101">
    <property type="entry name" value="F-BOX_LRR PROTEIN"/>
    <property type="match status" value="1"/>
</dbReference>
<reference evidence="3" key="1">
    <citation type="submission" date="2024-03" db="EMBL/GenBank/DDBJ databases">
        <title>WGS assembly of Saponaria officinalis var. Norfolk2.</title>
        <authorList>
            <person name="Jenkins J."/>
            <person name="Shu S."/>
            <person name="Grimwood J."/>
            <person name="Barry K."/>
            <person name="Goodstein D."/>
            <person name="Schmutz J."/>
            <person name="Leebens-Mack J."/>
            <person name="Osbourn A."/>
        </authorList>
    </citation>
    <scope>NUCLEOTIDE SEQUENCE [LARGE SCALE GENOMIC DNA]</scope>
    <source>
        <strain evidence="3">JIC</strain>
    </source>
</reference>
<accession>A0AAW1JNZ9</accession>